<comment type="caution">
    <text evidence="3">The sequence shown here is derived from an EMBL/GenBank/DDBJ whole genome shotgun (WGS) entry which is preliminary data.</text>
</comment>
<dbReference type="GO" id="GO:0004519">
    <property type="term" value="F:endonuclease activity"/>
    <property type="evidence" value="ECO:0007669"/>
    <property type="project" value="UniProtKB-KW"/>
</dbReference>
<feature type="domain" description="Endonuclease/exonuclease/phosphatase" evidence="2">
    <location>
        <begin position="103"/>
        <end position="310"/>
    </location>
</feature>
<dbReference type="Proteomes" id="UP000753961">
    <property type="component" value="Unassembled WGS sequence"/>
</dbReference>
<keyword evidence="3" id="KW-0378">Hydrolase</keyword>
<accession>A0A953LBE6</accession>
<proteinExistence type="predicted"/>
<dbReference type="InterPro" id="IPR005135">
    <property type="entry name" value="Endo/exonuclease/phosphatase"/>
</dbReference>
<dbReference type="InterPro" id="IPR036691">
    <property type="entry name" value="Endo/exonu/phosph_ase_sf"/>
</dbReference>
<dbReference type="EMBL" id="JAHVHU010000001">
    <property type="protein sequence ID" value="MBY5956534.1"/>
    <property type="molecule type" value="Genomic_DNA"/>
</dbReference>
<evidence type="ECO:0000313" key="3">
    <source>
        <dbReference type="EMBL" id="MBY5956534.1"/>
    </source>
</evidence>
<dbReference type="SUPFAM" id="SSF56219">
    <property type="entry name" value="DNase I-like"/>
    <property type="match status" value="1"/>
</dbReference>
<keyword evidence="1" id="KW-0472">Membrane</keyword>
<protein>
    <submittedName>
        <fullName evidence="3">Endonuclease/exonuclease/phosphatase family protein</fullName>
    </submittedName>
</protein>
<evidence type="ECO:0000259" key="2">
    <source>
        <dbReference type="Pfam" id="PF03372"/>
    </source>
</evidence>
<feature type="transmembrane region" description="Helical" evidence="1">
    <location>
        <begin position="33"/>
        <end position="52"/>
    </location>
</feature>
<evidence type="ECO:0000256" key="1">
    <source>
        <dbReference type="SAM" id="Phobius"/>
    </source>
</evidence>
<dbReference type="RefSeq" id="WP_222578057.1">
    <property type="nucleotide sequence ID" value="NZ_JAHVHU010000001.1"/>
</dbReference>
<organism evidence="3 4">
    <name type="scientific">Membranihabitans marinus</name>
    <dbReference type="NCBI Taxonomy" id="1227546"/>
    <lineage>
        <taxon>Bacteria</taxon>
        <taxon>Pseudomonadati</taxon>
        <taxon>Bacteroidota</taxon>
        <taxon>Saprospiria</taxon>
        <taxon>Saprospirales</taxon>
        <taxon>Saprospiraceae</taxon>
        <taxon>Membranihabitans</taxon>
    </lineage>
</organism>
<keyword evidence="1" id="KW-0812">Transmembrane</keyword>
<dbReference type="Pfam" id="PF03372">
    <property type="entry name" value="Exo_endo_phos"/>
    <property type="match status" value="1"/>
</dbReference>
<sequence length="354" mass="40965">MNTVFYILIGLLVVIHFFPMIRHPHWVFRASDFGRIQLLVLQIVLFLVGLIFVQDKNILFWIGAAILGGIIIQNIWILFPYTAWYRPTKYDVVENHSGDVTILSANVYQFNKEYDRLIRLIQKLSPDIILTLETNQAWEDVLTVIEKNYPHYKKIPLENCYGMHFYTRLKVKDIKAHFFVADDLPSIEARLTTENGHEFTFFGVHPPPPSPTEEPTSKERDGDLMSIAKRIREIDHPVIAVGDFNNVAWARASKLFRKTSGLIDPRIGRGFVPTFPVRYPLLRCPIDLVFHSKEVFIKDLIAQEDIGSDHFPVLCRFFINLQAPGQQNEDNLDDDEEETVNEMIEEGIKKNGNR</sequence>
<dbReference type="Gene3D" id="3.60.10.10">
    <property type="entry name" value="Endonuclease/exonuclease/phosphatase"/>
    <property type="match status" value="1"/>
</dbReference>
<feature type="transmembrane region" description="Helical" evidence="1">
    <location>
        <begin position="58"/>
        <end position="79"/>
    </location>
</feature>
<keyword evidence="4" id="KW-1185">Reference proteome</keyword>
<gene>
    <name evidence="3" type="ORF">KUV50_00200</name>
</gene>
<keyword evidence="1" id="KW-1133">Transmembrane helix</keyword>
<feature type="transmembrane region" description="Helical" evidence="1">
    <location>
        <begin position="6"/>
        <end position="21"/>
    </location>
</feature>
<reference evidence="3" key="1">
    <citation type="submission" date="2021-06" db="EMBL/GenBank/DDBJ databases">
        <title>44 bacteria genomes isolated from Dapeng, Shenzhen.</title>
        <authorList>
            <person name="Zheng W."/>
            <person name="Yu S."/>
            <person name="Huang Y."/>
        </authorList>
    </citation>
    <scope>NUCLEOTIDE SEQUENCE</scope>
    <source>
        <strain evidence="3">DP5N28-2</strain>
    </source>
</reference>
<keyword evidence="3" id="KW-0255">Endonuclease</keyword>
<name>A0A953LBE6_9BACT</name>
<evidence type="ECO:0000313" key="4">
    <source>
        <dbReference type="Proteomes" id="UP000753961"/>
    </source>
</evidence>
<dbReference type="AlphaFoldDB" id="A0A953LBE6"/>
<keyword evidence="3" id="KW-0540">Nuclease</keyword>